<organism evidence="1 2">
    <name type="scientific">Xiashengella succiniciproducens</name>
    <dbReference type="NCBI Taxonomy" id="2949635"/>
    <lineage>
        <taxon>Bacteria</taxon>
        <taxon>Pseudomonadati</taxon>
        <taxon>Bacteroidota</taxon>
        <taxon>Bacteroidia</taxon>
        <taxon>Marinilabiliales</taxon>
        <taxon>Marinilabiliaceae</taxon>
        <taxon>Xiashengella</taxon>
    </lineage>
</organism>
<dbReference type="EMBL" id="CP098400">
    <property type="protein sequence ID" value="URW80719.1"/>
    <property type="molecule type" value="Genomic_DNA"/>
</dbReference>
<evidence type="ECO:0000313" key="1">
    <source>
        <dbReference type="EMBL" id="URW80719.1"/>
    </source>
</evidence>
<name>A0A9J6ZSL4_9BACT</name>
<dbReference type="Proteomes" id="UP001056426">
    <property type="component" value="Chromosome"/>
</dbReference>
<evidence type="ECO:0000313" key="2">
    <source>
        <dbReference type="Proteomes" id="UP001056426"/>
    </source>
</evidence>
<reference evidence="1" key="2">
    <citation type="submission" date="2022-06" db="EMBL/GenBank/DDBJ databases">
        <title>Xiashengella guii gen. nov. sp. nov., a bacterium isolated form anaerobic digestion tank.</title>
        <authorList>
            <person name="Huang H."/>
        </authorList>
    </citation>
    <scope>NUCLEOTIDE SEQUENCE</scope>
    <source>
        <strain evidence="1">Ai-910</strain>
    </source>
</reference>
<proteinExistence type="predicted"/>
<keyword evidence="2" id="KW-1185">Reference proteome</keyword>
<accession>A0A9J6ZSL4</accession>
<dbReference type="KEGG" id="alkq:M9189_05055"/>
<sequence>MIVAKNFPVDVTFKQVALEEESNNALVEKFKVKAQTVVLVNLKALVAKVK</sequence>
<dbReference type="RefSeq" id="WP_250725102.1">
    <property type="nucleotide sequence ID" value="NZ_CP098400.1"/>
</dbReference>
<reference evidence="1" key="1">
    <citation type="submission" date="2022-05" db="EMBL/GenBank/DDBJ databases">
        <authorList>
            <person name="Sun X."/>
        </authorList>
    </citation>
    <scope>NUCLEOTIDE SEQUENCE</scope>
    <source>
        <strain evidence="1">Ai-910</strain>
    </source>
</reference>
<gene>
    <name evidence="1" type="ORF">M9189_05055</name>
</gene>
<dbReference type="AlphaFoldDB" id="A0A9J6ZSL4"/>
<protein>
    <submittedName>
        <fullName evidence="1">Uncharacterized protein</fullName>
    </submittedName>
</protein>